<dbReference type="InterPro" id="IPR002302">
    <property type="entry name" value="Leu-tRNA-ligase"/>
</dbReference>
<evidence type="ECO:0000256" key="9">
    <source>
        <dbReference type="HAMAP-Rule" id="MF_00049"/>
    </source>
</evidence>
<dbReference type="GO" id="GO:0004823">
    <property type="term" value="F:leucine-tRNA ligase activity"/>
    <property type="evidence" value="ECO:0007669"/>
    <property type="project" value="UniProtKB-UniRule"/>
</dbReference>
<dbReference type="FunFam" id="3.40.50.620:FF:000077">
    <property type="entry name" value="Leucine--tRNA ligase"/>
    <property type="match status" value="1"/>
</dbReference>
<organism evidence="15 16">
    <name type="scientific">Chondromyces apiculatus DSM 436</name>
    <dbReference type="NCBI Taxonomy" id="1192034"/>
    <lineage>
        <taxon>Bacteria</taxon>
        <taxon>Pseudomonadati</taxon>
        <taxon>Myxococcota</taxon>
        <taxon>Polyangia</taxon>
        <taxon>Polyangiales</taxon>
        <taxon>Polyangiaceae</taxon>
        <taxon>Chondromyces</taxon>
    </lineage>
</organism>
<dbReference type="OrthoDB" id="9810365at2"/>
<evidence type="ECO:0000256" key="4">
    <source>
        <dbReference type="ARBA" id="ARBA00022741"/>
    </source>
</evidence>
<comment type="caution">
    <text evidence="9">Lacks conserved residue(s) required for the propagation of feature annotation.</text>
</comment>
<evidence type="ECO:0000256" key="10">
    <source>
        <dbReference type="RuleBase" id="RU363035"/>
    </source>
</evidence>
<dbReference type="InterPro" id="IPR002300">
    <property type="entry name" value="aa-tRNA-synth_Ia"/>
</dbReference>
<reference evidence="15 16" key="1">
    <citation type="submission" date="2013-05" db="EMBL/GenBank/DDBJ databases">
        <title>Genome assembly of Chondromyces apiculatus DSM 436.</title>
        <authorList>
            <person name="Sharma G."/>
            <person name="Khatri I."/>
            <person name="Kaur C."/>
            <person name="Mayilraj S."/>
            <person name="Subramanian S."/>
        </authorList>
    </citation>
    <scope>NUCLEOTIDE SEQUENCE [LARGE SCALE GENOMIC DNA]</scope>
    <source>
        <strain evidence="15 16">DSM 436</strain>
    </source>
</reference>
<evidence type="ECO:0000259" key="12">
    <source>
        <dbReference type="Pfam" id="PF00133"/>
    </source>
</evidence>
<evidence type="ECO:0000313" key="15">
    <source>
        <dbReference type="EMBL" id="EYF00767.1"/>
    </source>
</evidence>
<feature type="domain" description="Aminoacyl-tRNA synthetase class Ia" evidence="12">
    <location>
        <begin position="459"/>
        <end position="665"/>
    </location>
</feature>
<dbReference type="Gene3D" id="1.10.730.10">
    <property type="entry name" value="Isoleucyl-tRNA Synthetase, Domain 1"/>
    <property type="match status" value="1"/>
</dbReference>
<comment type="catalytic activity">
    <reaction evidence="8 9">
        <text>tRNA(Leu) + L-leucine + ATP = L-leucyl-tRNA(Leu) + AMP + diphosphate</text>
        <dbReference type="Rhea" id="RHEA:11688"/>
        <dbReference type="Rhea" id="RHEA-COMP:9613"/>
        <dbReference type="Rhea" id="RHEA-COMP:9622"/>
        <dbReference type="ChEBI" id="CHEBI:30616"/>
        <dbReference type="ChEBI" id="CHEBI:33019"/>
        <dbReference type="ChEBI" id="CHEBI:57427"/>
        <dbReference type="ChEBI" id="CHEBI:78442"/>
        <dbReference type="ChEBI" id="CHEBI:78494"/>
        <dbReference type="ChEBI" id="CHEBI:456215"/>
        <dbReference type="EC" id="6.1.1.4"/>
    </reaction>
</comment>
<dbReference type="Proteomes" id="UP000019678">
    <property type="component" value="Unassembled WGS sequence"/>
</dbReference>
<dbReference type="SUPFAM" id="SSF47323">
    <property type="entry name" value="Anticodon-binding domain of a subclass of class I aminoacyl-tRNA synthetases"/>
    <property type="match status" value="1"/>
</dbReference>
<keyword evidence="5 9" id="KW-0067">ATP-binding</keyword>
<accession>A0A017SVG8</accession>
<keyword evidence="16" id="KW-1185">Reference proteome</keyword>
<dbReference type="EC" id="6.1.1.4" evidence="9"/>
<feature type="binding site" evidence="9">
    <location>
        <position position="642"/>
    </location>
    <ligand>
        <name>ATP</name>
        <dbReference type="ChEBI" id="CHEBI:30616"/>
    </ligand>
</feature>
<evidence type="ECO:0000256" key="7">
    <source>
        <dbReference type="ARBA" id="ARBA00023146"/>
    </source>
</evidence>
<dbReference type="Pfam" id="PF13603">
    <property type="entry name" value="tRNA-synt_1_2"/>
    <property type="match status" value="1"/>
</dbReference>
<dbReference type="PRINTS" id="PR00985">
    <property type="entry name" value="TRNASYNTHLEU"/>
</dbReference>
<feature type="short sequence motif" description="'KMSKS' region" evidence="9">
    <location>
        <begin position="639"/>
        <end position="643"/>
    </location>
</feature>
<evidence type="ECO:0000313" key="16">
    <source>
        <dbReference type="Proteomes" id="UP000019678"/>
    </source>
</evidence>
<evidence type="ECO:0000259" key="13">
    <source>
        <dbReference type="Pfam" id="PF08264"/>
    </source>
</evidence>
<dbReference type="STRING" id="1192034.CAP_9045"/>
<dbReference type="GO" id="GO:0002161">
    <property type="term" value="F:aminoacyl-tRNA deacylase activity"/>
    <property type="evidence" value="ECO:0007669"/>
    <property type="project" value="InterPro"/>
</dbReference>
<protein>
    <recommendedName>
        <fullName evidence="9">Leucine--tRNA ligase</fullName>
        <ecNumber evidence="9">6.1.1.4</ecNumber>
    </recommendedName>
    <alternativeName>
        <fullName evidence="9">Leucyl-tRNA synthetase</fullName>
        <shortName evidence="9">LeuRS</shortName>
    </alternativeName>
</protein>
<dbReference type="PANTHER" id="PTHR43740:SF2">
    <property type="entry name" value="LEUCINE--TRNA LIGASE, MITOCHONDRIAL"/>
    <property type="match status" value="1"/>
</dbReference>
<dbReference type="Gene3D" id="3.10.20.590">
    <property type="match status" value="1"/>
</dbReference>
<dbReference type="InterPro" id="IPR025709">
    <property type="entry name" value="Leu_tRNA-synth_edit"/>
</dbReference>
<comment type="subcellular location">
    <subcellularLocation>
        <location evidence="9">Cytoplasm</location>
    </subcellularLocation>
</comment>
<gene>
    <name evidence="9" type="primary">leuS</name>
    <name evidence="15" type="ORF">CAP_9045</name>
</gene>
<evidence type="ECO:0000256" key="5">
    <source>
        <dbReference type="ARBA" id="ARBA00022840"/>
    </source>
</evidence>
<feature type="domain" description="Leucyl-tRNA synthetase editing" evidence="14">
    <location>
        <begin position="254"/>
        <end position="443"/>
    </location>
</feature>
<feature type="domain" description="Aminoacyl-tRNA synthetase class Ia" evidence="12">
    <location>
        <begin position="46"/>
        <end position="245"/>
    </location>
</feature>
<feature type="domain" description="Methionyl/Valyl/Leucyl/Isoleucyl-tRNA synthetase anticodon-binding" evidence="13">
    <location>
        <begin position="712"/>
        <end position="822"/>
    </location>
</feature>
<dbReference type="InterPro" id="IPR009080">
    <property type="entry name" value="tRNAsynth_Ia_anticodon-bd"/>
</dbReference>
<dbReference type="eggNOG" id="COG0495">
    <property type="taxonomic scope" value="Bacteria"/>
</dbReference>
<comment type="similarity">
    <text evidence="1 9 10">Belongs to the class-I aminoacyl-tRNA synthetase family.</text>
</comment>
<evidence type="ECO:0000256" key="2">
    <source>
        <dbReference type="ARBA" id="ARBA00022490"/>
    </source>
</evidence>
<keyword evidence="4 9" id="KW-0547">Nucleotide-binding</keyword>
<keyword evidence="7 9" id="KW-0030">Aminoacyl-tRNA synthetase</keyword>
<dbReference type="Gene3D" id="3.90.740.10">
    <property type="entry name" value="Valyl/Leucyl/Isoleucyl-tRNA synthetase, editing domain"/>
    <property type="match status" value="1"/>
</dbReference>
<dbReference type="InterPro" id="IPR014729">
    <property type="entry name" value="Rossmann-like_a/b/a_fold"/>
</dbReference>
<dbReference type="RefSeq" id="WP_044250557.1">
    <property type="nucleotide sequence ID" value="NZ_ASRX01000099.1"/>
</dbReference>
<dbReference type="FunFam" id="1.10.730.10:FF:000011">
    <property type="entry name" value="Leucine--tRNA ligase chloroplastic/mitochondrial"/>
    <property type="match status" value="1"/>
</dbReference>
<dbReference type="GO" id="GO:0005524">
    <property type="term" value="F:ATP binding"/>
    <property type="evidence" value="ECO:0007669"/>
    <property type="project" value="UniProtKB-UniRule"/>
</dbReference>
<dbReference type="FunFam" id="3.40.50.620:FF:000056">
    <property type="entry name" value="Leucine--tRNA ligase"/>
    <property type="match status" value="1"/>
</dbReference>
<dbReference type="GO" id="GO:0005737">
    <property type="term" value="C:cytoplasm"/>
    <property type="evidence" value="ECO:0007669"/>
    <property type="project" value="UniProtKB-SubCell"/>
</dbReference>
<dbReference type="SUPFAM" id="SSF52374">
    <property type="entry name" value="Nucleotidylyl transferase"/>
    <property type="match status" value="1"/>
</dbReference>
<evidence type="ECO:0000256" key="1">
    <source>
        <dbReference type="ARBA" id="ARBA00005594"/>
    </source>
</evidence>
<dbReference type="Pfam" id="PF00133">
    <property type="entry name" value="tRNA-synt_1"/>
    <property type="match status" value="2"/>
</dbReference>
<dbReference type="CDD" id="cd00812">
    <property type="entry name" value="LeuRS_core"/>
    <property type="match status" value="1"/>
</dbReference>
<dbReference type="SUPFAM" id="SSF50677">
    <property type="entry name" value="ValRS/IleRS/LeuRS editing domain"/>
    <property type="match status" value="1"/>
</dbReference>
<dbReference type="PROSITE" id="PS00178">
    <property type="entry name" value="AA_TRNA_LIGASE_I"/>
    <property type="match status" value="1"/>
</dbReference>
<dbReference type="Pfam" id="PF08264">
    <property type="entry name" value="Anticodon_1"/>
    <property type="match status" value="1"/>
</dbReference>
<proteinExistence type="inferred from homology"/>
<evidence type="ECO:0000256" key="6">
    <source>
        <dbReference type="ARBA" id="ARBA00022917"/>
    </source>
</evidence>
<dbReference type="InterPro" id="IPR013155">
    <property type="entry name" value="M/V/L/I-tRNA-synth_anticd-bd"/>
</dbReference>
<keyword evidence="6 9" id="KW-0648">Protein biosynthesis</keyword>
<dbReference type="HAMAP" id="MF_00049_B">
    <property type="entry name" value="Leu_tRNA_synth_B"/>
    <property type="match status" value="1"/>
</dbReference>
<keyword evidence="3 9" id="KW-0436">Ligase</keyword>
<evidence type="ECO:0000259" key="14">
    <source>
        <dbReference type="Pfam" id="PF13603"/>
    </source>
</evidence>
<feature type="compositionally biased region" description="Low complexity" evidence="11">
    <location>
        <begin position="8"/>
        <end position="29"/>
    </location>
</feature>
<dbReference type="InterPro" id="IPR001412">
    <property type="entry name" value="aa-tRNA-synth_I_CS"/>
</dbReference>
<keyword evidence="2 9" id="KW-0963">Cytoplasm</keyword>
<dbReference type="GO" id="GO:0006429">
    <property type="term" value="P:leucyl-tRNA aminoacylation"/>
    <property type="evidence" value="ECO:0007669"/>
    <property type="project" value="UniProtKB-UniRule"/>
</dbReference>
<dbReference type="Gene3D" id="3.40.50.620">
    <property type="entry name" value="HUPs"/>
    <property type="match status" value="2"/>
</dbReference>
<evidence type="ECO:0000256" key="11">
    <source>
        <dbReference type="SAM" id="MobiDB-lite"/>
    </source>
</evidence>
<feature type="region of interest" description="Disordered" evidence="11">
    <location>
        <begin position="1"/>
        <end position="38"/>
    </location>
</feature>
<evidence type="ECO:0000256" key="3">
    <source>
        <dbReference type="ARBA" id="ARBA00022598"/>
    </source>
</evidence>
<dbReference type="CDD" id="cd07958">
    <property type="entry name" value="Anticodon_Ia_Leu_BEm"/>
    <property type="match status" value="1"/>
</dbReference>
<comment type="caution">
    <text evidence="15">The sequence shown here is derived from an EMBL/GenBank/DDBJ whole genome shotgun (WGS) entry which is preliminary data.</text>
</comment>
<dbReference type="EMBL" id="ASRX01000099">
    <property type="protein sequence ID" value="EYF00767.1"/>
    <property type="molecule type" value="Genomic_DNA"/>
</dbReference>
<dbReference type="NCBIfam" id="TIGR00396">
    <property type="entry name" value="leuS_bact"/>
    <property type="match status" value="1"/>
</dbReference>
<dbReference type="InterPro" id="IPR009008">
    <property type="entry name" value="Val/Leu/Ile-tRNA-synth_edit"/>
</dbReference>
<dbReference type="AlphaFoldDB" id="A0A017SVG8"/>
<name>A0A017SVG8_9BACT</name>
<dbReference type="PANTHER" id="PTHR43740">
    <property type="entry name" value="LEUCYL-TRNA SYNTHETASE"/>
    <property type="match status" value="1"/>
</dbReference>
<sequence>MSAENPGAPTEPTATAEPTASTESSAAAAEPREPLRYDHLEVEPRWQRVWDEQETFRAVRDPASTRPKRYVLDMFPYPSGDGLHVGHPEGYTATDIMSRYWRMAGIDVLHPMGWDAFGLPAEQYAIRTGTHPSETTARNIGNFKRQLKMLGFSYDWSREVSTTDPRYVRWTQWIFLQLFKKGLAYQDEITVNWCPALGTVLANEEVTDGKSEHGHPVERVPLRQWMLRITAYADRLADDLKLVDWPEGTLAMQRAWIGRSEGATITFAVEGYEGDTLKVFTTRPDTLMGVTYVVLAPEHPIADWMIKTPGKVPDERREAVQRYVAATVNRSDRDRLTSAAKEKTGVDTGLVAVHPITGQKVPVWVADYVLGGYGTGAVMAVPGHDERDFAFARAHGLPIAEVVSPDGKLHGTLEAAFTDEGIAVQSGAFDGLTTAACKSAVVVTLKGLGRGDGQVSYKLRDWVFSRQRYWGEPIPIYFPVELESPDGDPRKGAPHRVLFDQPIAVDEAELPLTLPDLVDFRPGNDPAGALARAVDWRYFQKEGRWYARETNTMPQWAGSCWYYLRFIDPQNDAEIFSEAAYDAWMPVDLYIGGAEHAVLHLLYARFWHKVLHDLGRVKHPEPFTKLVHQGMILGEDGEKMSKSRGNVVNPDDIVRVWGADVLRLYEMFMGPLEAVKPWQSSQIQGVVRFRDRVYAVATRALGDTLQDDTARLLHRTVKKVTRDLEGMSFNTVISTLMIFVNHLAGLASPPREAVHKLILMVSPFAPHVGEELWRLTGHEKSLAYEPWPTWDEALCVDDVVEVPVQVNGKVRGRIILAKDATEDQARAAALESVGSTLAGKQVKKFIYVPGKIANVVVG</sequence>
<evidence type="ECO:0000256" key="8">
    <source>
        <dbReference type="ARBA" id="ARBA00047469"/>
    </source>
</evidence>